<dbReference type="GO" id="GO:0042597">
    <property type="term" value="C:periplasmic space"/>
    <property type="evidence" value="ECO:0007669"/>
    <property type="project" value="UniProtKB-SubCell"/>
</dbReference>
<evidence type="ECO:0000256" key="2">
    <source>
        <dbReference type="ARBA" id="ARBA00022729"/>
    </source>
</evidence>
<sequence>MIQKLRLLFNTIKHMRFKQMYYQVYYKLRNRLYHKKYADQFPETTSLAWDTPLLYQNSWQDNNRFIFLNLEKSFEVIDWNFSEYGKLWTYNLNYFEFLNQKRISKEDGLVLIKDFIEKKDSLKDALEPYPLSLRGINWVKFLSKNKIQDTDINTFLFNDYLRLVDNLEYHLLGNHLLENGFSLLFGAVYFKNEKYYQKGAKILKSELNEQILNDGAHFELSPMYHQIILHRILDSVQLLKLNSWKQDGLLDYLKTKAEGMLGWLQTITYENGDIPLVNDAARGIAPSSKELFTYANYLGLEWTKTVLKESGYRKWYYNFLEFIIDIGKIGPDYIPAHANADSLQFLLQYKNKPIIVDTGISTYEKNERRQVERSTSSHNTVTINDLNSSEVWSGFRVARRAKVTILKDEVDSIIASHNGFQNLGIVHERCFERINNTLIIKDNLFDIPIGCEAMGHLHFHPSTKLDLKNNILNVDQLIEIEFLKTVNIKLSDYFFAEGFNKLIPAKKILFGINGFSEIKINLLKH</sequence>
<evidence type="ECO:0000313" key="8">
    <source>
        <dbReference type="Proteomes" id="UP000249696"/>
    </source>
</evidence>
<evidence type="ECO:0000256" key="1">
    <source>
        <dbReference type="ARBA" id="ARBA00004418"/>
    </source>
</evidence>
<keyword evidence="2" id="KW-0732">Signal</keyword>
<reference evidence="7 8" key="1">
    <citation type="submission" date="2018-06" db="EMBL/GenBank/DDBJ databases">
        <title>Genomic Encyclopedia of Archaeal and Bacterial Type Strains, Phase II (KMG-II): from individual species to whole genera.</title>
        <authorList>
            <person name="Goeker M."/>
        </authorList>
    </citation>
    <scope>NUCLEOTIDE SEQUENCE [LARGE SCALE GENOMIC DNA]</scope>
    <source>
        <strain evidence="7 8">DSM 23522</strain>
    </source>
</reference>
<keyword evidence="8" id="KW-1185">Reference proteome</keyword>
<dbReference type="EMBL" id="QLLN01000009">
    <property type="protein sequence ID" value="RAJ07131.1"/>
    <property type="molecule type" value="Genomic_DNA"/>
</dbReference>
<evidence type="ECO:0000256" key="4">
    <source>
        <dbReference type="ARBA" id="ARBA00023239"/>
    </source>
</evidence>
<organism evidence="7 8">
    <name type="scientific">Arenibacter echinorum</name>
    <dbReference type="NCBI Taxonomy" id="440515"/>
    <lineage>
        <taxon>Bacteria</taxon>
        <taxon>Pseudomonadati</taxon>
        <taxon>Bacteroidota</taxon>
        <taxon>Flavobacteriia</taxon>
        <taxon>Flavobacteriales</taxon>
        <taxon>Flavobacteriaceae</taxon>
        <taxon>Arenibacter</taxon>
    </lineage>
</organism>
<dbReference type="InterPro" id="IPR031680">
    <property type="entry name" value="Hepar_II_III_N"/>
</dbReference>
<dbReference type="Pfam" id="PF16889">
    <property type="entry name" value="Hepar_II_III_N"/>
    <property type="match status" value="1"/>
</dbReference>
<dbReference type="InterPro" id="IPR012480">
    <property type="entry name" value="Hepar_II_III_C"/>
</dbReference>
<evidence type="ECO:0000256" key="3">
    <source>
        <dbReference type="ARBA" id="ARBA00022764"/>
    </source>
</evidence>
<comment type="caution">
    <text evidence="7">The sequence shown here is derived from an EMBL/GenBank/DDBJ whole genome shotgun (WGS) entry which is preliminary data.</text>
</comment>
<dbReference type="GO" id="GO:0016829">
    <property type="term" value="F:lyase activity"/>
    <property type="evidence" value="ECO:0007669"/>
    <property type="project" value="UniProtKB-KW"/>
</dbReference>
<evidence type="ECO:0000313" key="7">
    <source>
        <dbReference type="EMBL" id="RAJ07131.1"/>
    </source>
</evidence>
<feature type="domain" description="Heparin-sulfate lyase N-terminal" evidence="6">
    <location>
        <begin position="137"/>
        <end position="283"/>
    </location>
</feature>
<dbReference type="SUPFAM" id="SSF48230">
    <property type="entry name" value="Chondroitin AC/alginate lyase"/>
    <property type="match status" value="1"/>
</dbReference>
<dbReference type="RefSeq" id="WP_111625362.1">
    <property type="nucleotide sequence ID" value="NZ_QLLN01000009.1"/>
</dbReference>
<dbReference type="AlphaFoldDB" id="A0A327QS68"/>
<evidence type="ECO:0000259" key="6">
    <source>
        <dbReference type="Pfam" id="PF16889"/>
    </source>
</evidence>
<dbReference type="Proteomes" id="UP000249696">
    <property type="component" value="Unassembled WGS sequence"/>
</dbReference>
<dbReference type="Gene3D" id="1.50.10.100">
    <property type="entry name" value="Chondroitin AC/alginate lyase"/>
    <property type="match status" value="1"/>
</dbReference>
<dbReference type="PANTHER" id="PTHR39210">
    <property type="entry name" value="HEPARIN-SULFATE LYASE"/>
    <property type="match status" value="1"/>
</dbReference>
<dbReference type="InterPro" id="IPR008929">
    <property type="entry name" value="Chondroitin_lyas"/>
</dbReference>
<feature type="domain" description="Heparinase II/III-like C-terminal" evidence="5">
    <location>
        <begin position="306"/>
        <end position="470"/>
    </location>
</feature>
<accession>A0A327QS68</accession>
<proteinExistence type="predicted"/>
<protein>
    <submittedName>
        <fullName evidence="7">Heparinase II/III-like protein</fullName>
    </submittedName>
</protein>
<evidence type="ECO:0000259" key="5">
    <source>
        <dbReference type="Pfam" id="PF07940"/>
    </source>
</evidence>
<dbReference type="OrthoDB" id="7335480at2"/>
<dbReference type="PANTHER" id="PTHR39210:SF1">
    <property type="entry name" value="HEPARIN-SULFATE LYASE"/>
    <property type="match status" value="1"/>
</dbReference>
<name>A0A327QS68_9FLAO</name>
<dbReference type="Pfam" id="PF07940">
    <property type="entry name" value="Hepar_II_III_C"/>
    <property type="match status" value="1"/>
</dbReference>
<comment type="subcellular location">
    <subcellularLocation>
        <location evidence="1">Periplasm</location>
    </subcellularLocation>
</comment>
<dbReference type="Gene3D" id="2.70.98.70">
    <property type="match status" value="1"/>
</dbReference>
<keyword evidence="4" id="KW-0456">Lyase</keyword>
<gene>
    <name evidence="7" type="ORF">LV92_04033</name>
</gene>
<keyword evidence="3" id="KW-0574">Periplasm</keyword>